<keyword evidence="1" id="KW-0812">Transmembrane</keyword>
<feature type="transmembrane region" description="Helical" evidence="1">
    <location>
        <begin position="80"/>
        <end position="101"/>
    </location>
</feature>
<protein>
    <submittedName>
        <fullName evidence="2">Uncharacterized protein</fullName>
    </submittedName>
</protein>
<keyword evidence="3" id="KW-1185">Reference proteome</keyword>
<sequence>MSSRASSSTIRTTPLLTDEERRFLAGDLTAAIFLETARRRAAAQTRKELGRYTCTGTVAATVTGVFLLVGANLLAPNTKAAITTTAITLAMLAAFTAAAAYHRSRKAPRIR</sequence>
<dbReference type="EMBL" id="BLPF01000001">
    <property type="protein sequence ID" value="GFJ77428.1"/>
    <property type="molecule type" value="Genomic_DNA"/>
</dbReference>
<dbReference type="Proteomes" id="UP000482800">
    <property type="component" value="Unassembled WGS sequence"/>
</dbReference>
<name>A0A6V8K533_9ACTN</name>
<organism evidence="2 3">
    <name type="scientific">Phytohabitans houttuyneae</name>
    <dbReference type="NCBI Taxonomy" id="1076126"/>
    <lineage>
        <taxon>Bacteria</taxon>
        <taxon>Bacillati</taxon>
        <taxon>Actinomycetota</taxon>
        <taxon>Actinomycetes</taxon>
        <taxon>Micromonosporales</taxon>
        <taxon>Micromonosporaceae</taxon>
    </lineage>
</organism>
<reference evidence="2 3" key="1">
    <citation type="submission" date="2020-03" db="EMBL/GenBank/DDBJ databases">
        <title>Whole genome shotgun sequence of Phytohabitans houttuyneae NBRC 108639.</title>
        <authorList>
            <person name="Komaki H."/>
            <person name="Tamura T."/>
        </authorList>
    </citation>
    <scope>NUCLEOTIDE SEQUENCE [LARGE SCALE GENOMIC DNA]</scope>
    <source>
        <strain evidence="2 3">NBRC 108639</strain>
    </source>
</reference>
<reference evidence="2 3" key="2">
    <citation type="submission" date="2020-03" db="EMBL/GenBank/DDBJ databases">
        <authorList>
            <person name="Ichikawa N."/>
            <person name="Kimura A."/>
            <person name="Kitahashi Y."/>
            <person name="Uohara A."/>
        </authorList>
    </citation>
    <scope>NUCLEOTIDE SEQUENCE [LARGE SCALE GENOMIC DNA]</scope>
    <source>
        <strain evidence="2 3">NBRC 108639</strain>
    </source>
</reference>
<dbReference type="RefSeq" id="WP_173054828.1">
    <property type="nucleotide sequence ID" value="NZ_BAABGO010000075.1"/>
</dbReference>
<gene>
    <name evidence="2" type="ORF">Phou_016080</name>
</gene>
<feature type="transmembrane region" description="Helical" evidence="1">
    <location>
        <begin position="49"/>
        <end position="74"/>
    </location>
</feature>
<keyword evidence="1" id="KW-0472">Membrane</keyword>
<accession>A0A6V8K533</accession>
<proteinExistence type="predicted"/>
<evidence type="ECO:0000256" key="1">
    <source>
        <dbReference type="SAM" id="Phobius"/>
    </source>
</evidence>
<evidence type="ECO:0000313" key="2">
    <source>
        <dbReference type="EMBL" id="GFJ77428.1"/>
    </source>
</evidence>
<keyword evidence="1" id="KW-1133">Transmembrane helix</keyword>
<dbReference type="AlphaFoldDB" id="A0A6V8K533"/>
<comment type="caution">
    <text evidence="2">The sequence shown here is derived from an EMBL/GenBank/DDBJ whole genome shotgun (WGS) entry which is preliminary data.</text>
</comment>
<evidence type="ECO:0000313" key="3">
    <source>
        <dbReference type="Proteomes" id="UP000482800"/>
    </source>
</evidence>